<evidence type="ECO:0000256" key="4">
    <source>
        <dbReference type="ARBA" id="ARBA00022989"/>
    </source>
</evidence>
<dbReference type="AlphaFoldDB" id="A0A644TIG8"/>
<feature type="transmembrane region" description="Helical" evidence="6">
    <location>
        <begin position="72"/>
        <end position="90"/>
    </location>
</feature>
<sequence>MSIRKKMDCLKNRISSFLRLIVLIILIAIASIMAPGFLSMQNILNLLRSFSFLGFVSIGMTFVILSGGIDLSVAAIFAFSGVLLGLFQHWGIYLGHVDTLSLLAPTPILFLMILAIGSFLGFINGVIITKLKVADFAATLGTMIFIRGLAFAISGGRTIFNLDDIALFMGRGMIGPVPFVAILFILSVIICAILLRYTIFGKRLYATGENPVAAKLSGINPIKYKIIVYTLSGFFASLAGICMAGRLNVGEPRVAEGWELDAIAAVVIGGTSFAGGKGGVVKTVIGVIIIGLIRNILSLLGILPDPQEMIMGLVLLCAVVFGSFGSRKGSLSNA</sequence>
<keyword evidence="2" id="KW-1003">Cell membrane</keyword>
<keyword evidence="4 6" id="KW-1133">Transmembrane helix</keyword>
<organism evidence="7">
    <name type="scientific">bioreactor metagenome</name>
    <dbReference type="NCBI Taxonomy" id="1076179"/>
    <lineage>
        <taxon>unclassified sequences</taxon>
        <taxon>metagenomes</taxon>
        <taxon>ecological metagenomes</taxon>
    </lineage>
</organism>
<keyword evidence="3 6" id="KW-0812">Transmembrane</keyword>
<comment type="caution">
    <text evidence="7">The sequence shown here is derived from an EMBL/GenBank/DDBJ whole genome shotgun (WGS) entry which is preliminary data.</text>
</comment>
<feature type="transmembrane region" description="Helical" evidence="6">
    <location>
        <begin position="133"/>
        <end position="153"/>
    </location>
</feature>
<protein>
    <submittedName>
        <fullName evidence="7">Ribose import permease protein RbsC</fullName>
    </submittedName>
</protein>
<gene>
    <name evidence="7" type="primary">rbsC_4</name>
    <name evidence="7" type="ORF">SDC9_11750</name>
</gene>
<feature type="transmembrane region" description="Helical" evidence="6">
    <location>
        <begin position="102"/>
        <end position="126"/>
    </location>
</feature>
<dbReference type="Pfam" id="PF02653">
    <property type="entry name" value="BPD_transp_2"/>
    <property type="match status" value="1"/>
</dbReference>
<dbReference type="CDD" id="cd06579">
    <property type="entry name" value="TM_PBP1_transp_AraH_like"/>
    <property type="match status" value="1"/>
</dbReference>
<evidence type="ECO:0000256" key="5">
    <source>
        <dbReference type="ARBA" id="ARBA00023136"/>
    </source>
</evidence>
<evidence type="ECO:0000313" key="7">
    <source>
        <dbReference type="EMBL" id="MPL66082.1"/>
    </source>
</evidence>
<feature type="transmembrane region" description="Helical" evidence="6">
    <location>
        <begin position="226"/>
        <end position="246"/>
    </location>
</feature>
<evidence type="ECO:0000256" key="6">
    <source>
        <dbReference type="SAM" id="Phobius"/>
    </source>
</evidence>
<comment type="subcellular location">
    <subcellularLocation>
        <location evidence="1">Cell membrane</location>
        <topology evidence="1">Multi-pass membrane protein</topology>
    </subcellularLocation>
</comment>
<feature type="transmembrane region" description="Helical" evidence="6">
    <location>
        <begin position="173"/>
        <end position="195"/>
    </location>
</feature>
<feature type="transmembrane region" description="Helical" evidence="6">
    <location>
        <begin position="283"/>
        <end position="303"/>
    </location>
</feature>
<feature type="transmembrane region" description="Helical" evidence="6">
    <location>
        <begin position="46"/>
        <end position="65"/>
    </location>
</feature>
<feature type="transmembrane region" description="Helical" evidence="6">
    <location>
        <begin position="20"/>
        <end position="40"/>
    </location>
</feature>
<dbReference type="PANTHER" id="PTHR32196">
    <property type="entry name" value="ABC TRANSPORTER PERMEASE PROTEIN YPHD-RELATED-RELATED"/>
    <property type="match status" value="1"/>
</dbReference>
<dbReference type="EMBL" id="VSSQ01000030">
    <property type="protein sequence ID" value="MPL66082.1"/>
    <property type="molecule type" value="Genomic_DNA"/>
</dbReference>
<evidence type="ECO:0000256" key="2">
    <source>
        <dbReference type="ARBA" id="ARBA00022475"/>
    </source>
</evidence>
<evidence type="ECO:0000256" key="1">
    <source>
        <dbReference type="ARBA" id="ARBA00004651"/>
    </source>
</evidence>
<name>A0A644TIG8_9ZZZZ</name>
<reference evidence="7" key="1">
    <citation type="submission" date="2019-08" db="EMBL/GenBank/DDBJ databases">
        <authorList>
            <person name="Kucharzyk K."/>
            <person name="Murdoch R.W."/>
            <person name="Higgins S."/>
            <person name="Loffler F."/>
        </authorList>
    </citation>
    <scope>NUCLEOTIDE SEQUENCE</scope>
</reference>
<keyword evidence="5 6" id="KW-0472">Membrane</keyword>
<dbReference type="GO" id="GO:0005886">
    <property type="term" value="C:plasma membrane"/>
    <property type="evidence" value="ECO:0007669"/>
    <property type="project" value="UniProtKB-SubCell"/>
</dbReference>
<dbReference type="GO" id="GO:0022857">
    <property type="term" value="F:transmembrane transporter activity"/>
    <property type="evidence" value="ECO:0007669"/>
    <property type="project" value="InterPro"/>
</dbReference>
<accession>A0A644TIG8</accession>
<evidence type="ECO:0000256" key="3">
    <source>
        <dbReference type="ARBA" id="ARBA00022692"/>
    </source>
</evidence>
<proteinExistence type="predicted"/>
<feature type="transmembrane region" description="Helical" evidence="6">
    <location>
        <begin position="309"/>
        <end position="326"/>
    </location>
</feature>
<feature type="transmembrane region" description="Helical" evidence="6">
    <location>
        <begin position="258"/>
        <end position="276"/>
    </location>
</feature>
<dbReference type="InterPro" id="IPR001851">
    <property type="entry name" value="ABC_transp_permease"/>
</dbReference>